<protein>
    <submittedName>
        <fullName evidence="2">Uncharacterized protein</fullName>
    </submittedName>
</protein>
<keyword evidence="1" id="KW-0472">Membrane</keyword>
<name>A0A0F9TM08_9ZZZZ</name>
<evidence type="ECO:0000256" key="1">
    <source>
        <dbReference type="SAM" id="Phobius"/>
    </source>
</evidence>
<reference evidence="2" key="1">
    <citation type="journal article" date="2015" name="Nature">
        <title>Complex archaea that bridge the gap between prokaryotes and eukaryotes.</title>
        <authorList>
            <person name="Spang A."/>
            <person name="Saw J.H."/>
            <person name="Jorgensen S.L."/>
            <person name="Zaremba-Niedzwiedzka K."/>
            <person name="Martijn J."/>
            <person name="Lind A.E."/>
            <person name="van Eijk R."/>
            <person name="Schleper C."/>
            <person name="Guy L."/>
            <person name="Ettema T.J."/>
        </authorList>
    </citation>
    <scope>NUCLEOTIDE SEQUENCE</scope>
</reference>
<accession>A0A0F9TM08</accession>
<gene>
    <name evidence="2" type="ORF">LCGC14_0636190</name>
</gene>
<feature type="transmembrane region" description="Helical" evidence="1">
    <location>
        <begin position="7"/>
        <end position="32"/>
    </location>
</feature>
<evidence type="ECO:0000313" key="2">
    <source>
        <dbReference type="EMBL" id="KKN50121.1"/>
    </source>
</evidence>
<comment type="caution">
    <text evidence="2">The sequence shown here is derived from an EMBL/GenBank/DDBJ whole genome shotgun (WGS) entry which is preliminary data.</text>
</comment>
<feature type="transmembrane region" description="Helical" evidence="1">
    <location>
        <begin position="38"/>
        <end position="61"/>
    </location>
</feature>
<keyword evidence="1" id="KW-1133">Transmembrane helix</keyword>
<dbReference type="AlphaFoldDB" id="A0A0F9TM08"/>
<sequence length="69" mass="7386">MVDNKNIGNVLIAAIIVISIIVAFTGLIRGAFFDLGLILPIGILFSVVLILIFSVACFLTIKRAIQGKN</sequence>
<dbReference type="EMBL" id="LAZR01001133">
    <property type="protein sequence ID" value="KKN50121.1"/>
    <property type="molecule type" value="Genomic_DNA"/>
</dbReference>
<keyword evidence="1" id="KW-0812">Transmembrane</keyword>
<organism evidence="2">
    <name type="scientific">marine sediment metagenome</name>
    <dbReference type="NCBI Taxonomy" id="412755"/>
    <lineage>
        <taxon>unclassified sequences</taxon>
        <taxon>metagenomes</taxon>
        <taxon>ecological metagenomes</taxon>
    </lineage>
</organism>
<proteinExistence type="predicted"/>